<proteinExistence type="inferred from homology"/>
<feature type="chain" id="PRO_5007851554" evidence="5">
    <location>
        <begin position="27"/>
        <end position="314"/>
    </location>
</feature>
<dbReference type="Pfam" id="PF00151">
    <property type="entry name" value="Lipase"/>
    <property type="match status" value="1"/>
</dbReference>
<evidence type="ECO:0000256" key="4">
    <source>
        <dbReference type="RuleBase" id="RU004262"/>
    </source>
</evidence>
<dbReference type="PANTHER" id="PTHR11610">
    <property type="entry name" value="LIPASE"/>
    <property type="match status" value="1"/>
</dbReference>
<dbReference type="OrthoDB" id="199913at2759"/>
<dbReference type="PRINTS" id="PR00821">
    <property type="entry name" value="TAGLIPASE"/>
</dbReference>
<dbReference type="InterPro" id="IPR013818">
    <property type="entry name" value="Lipase"/>
</dbReference>
<dbReference type="Gene3D" id="3.40.50.1820">
    <property type="entry name" value="alpha/beta hydrolase"/>
    <property type="match status" value="1"/>
</dbReference>
<sequence>MFPKKLFGAYTLILLMQLSCIHFGTTEELVEEISFQLFTSLETKLFAHGLNSSPTYSYPTKNGYLEKQDCNFIAVDWSTMATGNYSYVATNYVPLAGTLTGQFINFLVSHGAMLDDFHLTGHSFGAHVVGFAGAAIASGGRVARITGLDPSHTDEFFPLDDVDERLDVSDANFVDIIHTEGRFTVPIGHIDFFPNGGLVQPGCEGVTTCCSHCRAVDYFTESITSEVGFRAVRCDSWDTFLSGACNQNESVLMGGIRSGNSYWRILPNHQRRITLCKRIARWISTFSGCSWQNFNILYELIKLLPIFYRINKRH</sequence>
<dbReference type="EMBL" id="LRGB01003123">
    <property type="protein sequence ID" value="KZS04452.1"/>
    <property type="molecule type" value="Genomic_DNA"/>
</dbReference>
<feature type="signal peptide" evidence="5">
    <location>
        <begin position="1"/>
        <end position="26"/>
    </location>
</feature>
<comment type="subcellular location">
    <subcellularLocation>
        <location evidence="1">Secreted</location>
    </subcellularLocation>
</comment>
<dbReference type="InterPro" id="IPR000734">
    <property type="entry name" value="TAG_lipase"/>
</dbReference>
<evidence type="ECO:0000313" key="7">
    <source>
        <dbReference type="EMBL" id="KZS04452.1"/>
    </source>
</evidence>
<name>A0A164LUR5_9CRUS</name>
<dbReference type="Proteomes" id="UP000076858">
    <property type="component" value="Unassembled WGS sequence"/>
</dbReference>
<keyword evidence="3" id="KW-0964">Secreted</keyword>
<evidence type="ECO:0000313" key="8">
    <source>
        <dbReference type="Proteomes" id="UP000076858"/>
    </source>
</evidence>
<accession>A0A164LUR5</accession>
<dbReference type="GO" id="GO:0016042">
    <property type="term" value="P:lipid catabolic process"/>
    <property type="evidence" value="ECO:0007669"/>
    <property type="project" value="TreeGrafter"/>
</dbReference>
<dbReference type="AlphaFoldDB" id="A0A164LUR5"/>
<dbReference type="SUPFAM" id="SSF53474">
    <property type="entry name" value="alpha/beta-Hydrolases"/>
    <property type="match status" value="1"/>
</dbReference>
<evidence type="ECO:0000256" key="5">
    <source>
        <dbReference type="SAM" id="SignalP"/>
    </source>
</evidence>
<dbReference type="InterPro" id="IPR029058">
    <property type="entry name" value="AB_hydrolase_fold"/>
</dbReference>
<dbReference type="GO" id="GO:0016298">
    <property type="term" value="F:lipase activity"/>
    <property type="evidence" value="ECO:0007669"/>
    <property type="project" value="InterPro"/>
</dbReference>
<comment type="similarity">
    <text evidence="2 4">Belongs to the AB hydrolase superfamily. Lipase family.</text>
</comment>
<reference evidence="7 8" key="1">
    <citation type="submission" date="2016-03" db="EMBL/GenBank/DDBJ databases">
        <title>EvidentialGene: Evidence-directed Construction of Genes on Genomes.</title>
        <authorList>
            <person name="Gilbert D.G."/>
            <person name="Choi J.-H."/>
            <person name="Mockaitis K."/>
            <person name="Colbourne J."/>
            <person name="Pfrender M."/>
        </authorList>
    </citation>
    <scope>NUCLEOTIDE SEQUENCE [LARGE SCALE GENOMIC DNA]</scope>
    <source>
        <strain evidence="7 8">Xinb3</strain>
        <tissue evidence="7">Complete organism</tissue>
    </source>
</reference>
<protein>
    <submittedName>
        <fullName evidence="7">Pancreatic lipase-related 2-like protein</fullName>
    </submittedName>
</protein>
<dbReference type="GO" id="GO:0005615">
    <property type="term" value="C:extracellular space"/>
    <property type="evidence" value="ECO:0007669"/>
    <property type="project" value="TreeGrafter"/>
</dbReference>
<keyword evidence="5" id="KW-0732">Signal</keyword>
<dbReference type="PANTHER" id="PTHR11610:SF190">
    <property type="entry name" value="VITELLOGENIN-3-LIKE PROTEIN"/>
    <property type="match status" value="1"/>
</dbReference>
<keyword evidence="8" id="KW-1185">Reference proteome</keyword>
<evidence type="ECO:0000256" key="3">
    <source>
        <dbReference type="ARBA" id="ARBA00022525"/>
    </source>
</evidence>
<gene>
    <name evidence="7" type="ORF">APZ42_032754</name>
</gene>
<organism evidence="7 8">
    <name type="scientific">Daphnia magna</name>
    <dbReference type="NCBI Taxonomy" id="35525"/>
    <lineage>
        <taxon>Eukaryota</taxon>
        <taxon>Metazoa</taxon>
        <taxon>Ecdysozoa</taxon>
        <taxon>Arthropoda</taxon>
        <taxon>Crustacea</taxon>
        <taxon>Branchiopoda</taxon>
        <taxon>Diplostraca</taxon>
        <taxon>Cladocera</taxon>
        <taxon>Anomopoda</taxon>
        <taxon>Daphniidae</taxon>
        <taxon>Daphnia</taxon>
    </lineage>
</organism>
<evidence type="ECO:0000256" key="2">
    <source>
        <dbReference type="ARBA" id="ARBA00010701"/>
    </source>
</evidence>
<comment type="caution">
    <text evidence="7">The sequence shown here is derived from an EMBL/GenBank/DDBJ whole genome shotgun (WGS) entry which is preliminary data.</text>
</comment>
<evidence type="ECO:0000259" key="6">
    <source>
        <dbReference type="Pfam" id="PF00151"/>
    </source>
</evidence>
<feature type="domain" description="Lipase" evidence="6">
    <location>
        <begin position="26"/>
        <end position="247"/>
    </location>
</feature>
<evidence type="ECO:0000256" key="1">
    <source>
        <dbReference type="ARBA" id="ARBA00004613"/>
    </source>
</evidence>